<evidence type="ECO:0000259" key="2">
    <source>
        <dbReference type="PROSITE" id="PS50914"/>
    </source>
</evidence>
<feature type="chain" id="PRO_5026166842" description="BON domain-containing protein" evidence="1">
    <location>
        <begin position="30"/>
        <end position="159"/>
    </location>
</feature>
<gene>
    <name evidence="3" type="ORF">HC248_00559</name>
</gene>
<dbReference type="RefSeq" id="WP_168921170.1">
    <property type="nucleotide sequence ID" value="NZ_CP051461.1"/>
</dbReference>
<evidence type="ECO:0000313" key="3">
    <source>
        <dbReference type="EMBL" id="QJC55281.1"/>
    </source>
</evidence>
<sequence length="159" mass="16321">MQLKTSRHHRNALALAGSLLALMALGACGNPIDDQAVARHTEQAAKKAIDKSKAMTEQSIAYASGLMSNAAQKAQVMGAEAAIAAGKVVDDAVITTIISAGLAKDAQLNKTKIDVTTSAGVVTLTGSSPNAELKNKAAELVKNTIGVKSVDNQLVLQNS</sequence>
<dbReference type="InterPro" id="IPR014004">
    <property type="entry name" value="Transpt-assoc_nodulatn_dom_bac"/>
</dbReference>
<dbReference type="Pfam" id="PF04972">
    <property type="entry name" value="BON"/>
    <property type="match status" value="1"/>
</dbReference>
<keyword evidence="4" id="KW-1185">Reference proteome</keyword>
<dbReference type="PROSITE" id="PS50914">
    <property type="entry name" value="BON"/>
    <property type="match status" value="1"/>
</dbReference>
<dbReference type="PROSITE" id="PS51257">
    <property type="entry name" value="PROKAR_LIPOPROTEIN"/>
    <property type="match status" value="1"/>
</dbReference>
<feature type="signal peptide" evidence="1">
    <location>
        <begin position="1"/>
        <end position="29"/>
    </location>
</feature>
<dbReference type="InterPro" id="IPR007055">
    <property type="entry name" value="BON_dom"/>
</dbReference>
<dbReference type="InterPro" id="IPR051686">
    <property type="entry name" value="Lipoprotein_DolP"/>
</dbReference>
<dbReference type="PANTHER" id="PTHR34606:SF15">
    <property type="entry name" value="BON DOMAIN-CONTAINING PROTEIN"/>
    <property type="match status" value="1"/>
</dbReference>
<evidence type="ECO:0000313" key="4">
    <source>
        <dbReference type="Proteomes" id="UP000502041"/>
    </source>
</evidence>
<organism evidence="3 4">
    <name type="scientific">Polaromonas vacuolata</name>
    <dbReference type="NCBI Taxonomy" id="37448"/>
    <lineage>
        <taxon>Bacteria</taxon>
        <taxon>Pseudomonadati</taxon>
        <taxon>Pseudomonadota</taxon>
        <taxon>Betaproteobacteria</taxon>
        <taxon>Burkholderiales</taxon>
        <taxon>Comamonadaceae</taxon>
        <taxon>Polaromonas</taxon>
    </lineage>
</organism>
<reference evidence="3 4" key="1">
    <citation type="submission" date="2020-04" db="EMBL/GenBank/DDBJ databases">
        <title>Complete genome of a Psychrophilic, Marine, Gas Vacuolate Bacterium Polaromonas vacuolata KCTC 22033T.</title>
        <authorList>
            <person name="Hwang K."/>
            <person name="Kim K.M."/>
        </authorList>
    </citation>
    <scope>NUCLEOTIDE SEQUENCE [LARGE SCALE GENOMIC DNA]</scope>
    <source>
        <strain evidence="3 4">KCTC 22033</strain>
    </source>
</reference>
<dbReference type="AlphaFoldDB" id="A0A6H2H5Y1"/>
<dbReference type="SMART" id="SM00749">
    <property type="entry name" value="BON"/>
    <property type="match status" value="1"/>
</dbReference>
<dbReference type="Proteomes" id="UP000502041">
    <property type="component" value="Chromosome"/>
</dbReference>
<proteinExistence type="predicted"/>
<name>A0A6H2H5Y1_9BURK</name>
<protein>
    <recommendedName>
        <fullName evidence="2">BON domain-containing protein</fullName>
    </recommendedName>
</protein>
<evidence type="ECO:0000256" key="1">
    <source>
        <dbReference type="SAM" id="SignalP"/>
    </source>
</evidence>
<accession>A0A6H2H5Y1</accession>
<dbReference type="PANTHER" id="PTHR34606">
    <property type="entry name" value="BON DOMAIN-CONTAINING PROTEIN"/>
    <property type="match status" value="1"/>
</dbReference>
<keyword evidence="1" id="KW-0732">Signal</keyword>
<dbReference type="KEGG" id="pvac:HC248_00559"/>
<feature type="domain" description="BON" evidence="2">
    <location>
        <begin position="90"/>
        <end position="158"/>
    </location>
</feature>
<dbReference type="EMBL" id="CP051461">
    <property type="protein sequence ID" value="QJC55281.1"/>
    <property type="molecule type" value="Genomic_DNA"/>
</dbReference>
<dbReference type="Gene3D" id="3.30.1340.30">
    <property type="match status" value="1"/>
</dbReference>